<keyword evidence="7" id="KW-1185">Reference proteome</keyword>
<evidence type="ECO:0000256" key="1">
    <source>
        <dbReference type="ARBA" id="ARBA00008874"/>
    </source>
</evidence>
<protein>
    <recommendedName>
        <fullName evidence="5">Protein kinase domain-containing protein</fullName>
    </recommendedName>
</protein>
<dbReference type="PANTHER" id="PTHR45832:SF22">
    <property type="entry name" value="SERINE_THREONINE-PROTEIN KINASE SAMKA-RELATED"/>
    <property type="match status" value="1"/>
</dbReference>
<dbReference type="GO" id="GO:0005524">
    <property type="term" value="F:ATP binding"/>
    <property type="evidence" value="ECO:0007669"/>
    <property type="project" value="UniProtKB-KW"/>
</dbReference>
<feature type="compositionally biased region" description="Low complexity" evidence="4">
    <location>
        <begin position="418"/>
        <end position="442"/>
    </location>
</feature>
<dbReference type="PROSITE" id="PS50011">
    <property type="entry name" value="PROTEIN_KINASE_DOM"/>
    <property type="match status" value="1"/>
</dbReference>
<dbReference type="Proteomes" id="UP001295794">
    <property type="component" value="Unassembled WGS sequence"/>
</dbReference>
<dbReference type="InterPro" id="IPR051931">
    <property type="entry name" value="PAK3-like"/>
</dbReference>
<comment type="similarity">
    <text evidence="1">Belongs to the protein kinase superfamily. STE Ser/Thr protein kinase family. STE20 subfamily.</text>
</comment>
<gene>
    <name evidence="6" type="ORF">MYCIT1_LOCUS17957</name>
</gene>
<keyword evidence="3" id="KW-0067">ATP-binding</keyword>
<evidence type="ECO:0000313" key="7">
    <source>
        <dbReference type="Proteomes" id="UP001295794"/>
    </source>
</evidence>
<reference evidence="6" key="1">
    <citation type="submission" date="2023-11" db="EMBL/GenBank/DDBJ databases">
        <authorList>
            <person name="De Vega J J."/>
            <person name="De Vega J J."/>
        </authorList>
    </citation>
    <scope>NUCLEOTIDE SEQUENCE</scope>
</reference>
<proteinExistence type="inferred from homology"/>
<dbReference type="AlphaFoldDB" id="A0AAD2HDX5"/>
<feature type="region of interest" description="Disordered" evidence="4">
    <location>
        <begin position="1"/>
        <end position="99"/>
    </location>
</feature>
<evidence type="ECO:0000256" key="4">
    <source>
        <dbReference type="SAM" id="MobiDB-lite"/>
    </source>
</evidence>
<feature type="compositionally biased region" description="Acidic residues" evidence="4">
    <location>
        <begin position="538"/>
        <end position="552"/>
    </location>
</feature>
<evidence type="ECO:0000313" key="6">
    <source>
        <dbReference type="EMBL" id="CAK5272327.1"/>
    </source>
</evidence>
<evidence type="ECO:0000256" key="3">
    <source>
        <dbReference type="ARBA" id="ARBA00022840"/>
    </source>
</evidence>
<dbReference type="InterPro" id="IPR011009">
    <property type="entry name" value="Kinase-like_dom_sf"/>
</dbReference>
<dbReference type="PANTHER" id="PTHR45832">
    <property type="entry name" value="SERINE/THREONINE-PROTEIN KINASE SAMKA-RELATED-RELATED"/>
    <property type="match status" value="1"/>
</dbReference>
<sequence length="580" mass="62880">MSESEIAGPHALPGEGQEQTASVPKTVVAFARAEDEHDAPALDVVVNDDAATEGADPKVEEEEDAEVVVAPEELEEEEEEEPDPSDGEEEDEREMDTDDELEEANFWHDQVMSELLRACRDYTPSEYTILKAFSVDRMGNVSYTARAARTGALVAVKAIELRAPIERFAGQRLIGELYLTRDMLNHKNVVTFLDLYLAERREVWLITEYIEGGATLAEVIQQNQGTFEEGQVAKIIGDVTRGLEHLHQQLILHRDMRSESIVIDPKGRVKISNFAFAVQLPDKAAKRRTMVSTLPLAPLSDRSAYTPDKTHWTPPEVIRRAPYGPEVDIWALGITLLEMLQGGPPYEFADEPSAPEPAASAAGEDKVEEAQSAGDGAYDAQTDHKALTSASQDSSPSADIVADPDAVPKEAQAPADVETSPDATADADTPAEPAATHTTAEAAPERKRNDPLRVLFLILVNGPPTLPSDATVQKAGGREPVSADLRSFLARCLVVDVSARAAAAELVEHPFVQRACDPEGLASLLAWRVAEIEREKAEEPDDELEGDGEDAESGSLGEQAETANGRPNEIEALSSDDITC</sequence>
<feature type="compositionally biased region" description="Polar residues" evidence="4">
    <location>
        <begin position="388"/>
        <end position="397"/>
    </location>
</feature>
<dbReference type="SUPFAM" id="SSF56112">
    <property type="entry name" value="Protein kinase-like (PK-like)"/>
    <property type="match status" value="1"/>
</dbReference>
<comment type="caution">
    <text evidence="6">The sequence shown here is derived from an EMBL/GenBank/DDBJ whole genome shotgun (WGS) entry which is preliminary data.</text>
</comment>
<feature type="region of interest" description="Disordered" evidence="4">
    <location>
        <begin position="345"/>
        <end position="447"/>
    </location>
</feature>
<dbReference type="Pfam" id="PF00069">
    <property type="entry name" value="Pkinase"/>
    <property type="match status" value="1"/>
</dbReference>
<feature type="domain" description="Protein kinase" evidence="5">
    <location>
        <begin position="127"/>
        <end position="512"/>
    </location>
</feature>
<dbReference type="Gene3D" id="1.10.510.10">
    <property type="entry name" value="Transferase(Phosphotransferase) domain 1"/>
    <property type="match status" value="1"/>
</dbReference>
<dbReference type="InterPro" id="IPR000719">
    <property type="entry name" value="Prot_kinase_dom"/>
</dbReference>
<keyword evidence="2" id="KW-0547">Nucleotide-binding</keyword>
<dbReference type="GO" id="GO:0004672">
    <property type="term" value="F:protein kinase activity"/>
    <property type="evidence" value="ECO:0007669"/>
    <property type="project" value="InterPro"/>
</dbReference>
<organism evidence="6 7">
    <name type="scientific">Mycena citricolor</name>
    <dbReference type="NCBI Taxonomy" id="2018698"/>
    <lineage>
        <taxon>Eukaryota</taxon>
        <taxon>Fungi</taxon>
        <taxon>Dikarya</taxon>
        <taxon>Basidiomycota</taxon>
        <taxon>Agaricomycotina</taxon>
        <taxon>Agaricomycetes</taxon>
        <taxon>Agaricomycetidae</taxon>
        <taxon>Agaricales</taxon>
        <taxon>Marasmiineae</taxon>
        <taxon>Mycenaceae</taxon>
        <taxon>Mycena</taxon>
    </lineage>
</organism>
<evidence type="ECO:0000259" key="5">
    <source>
        <dbReference type="PROSITE" id="PS50011"/>
    </source>
</evidence>
<dbReference type="Gene3D" id="3.30.200.20">
    <property type="entry name" value="Phosphorylase Kinase, domain 1"/>
    <property type="match status" value="1"/>
</dbReference>
<accession>A0AAD2HDX5</accession>
<evidence type="ECO:0000256" key="2">
    <source>
        <dbReference type="ARBA" id="ARBA00022741"/>
    </source>
</evidence>
<feature type="compositionally biased region" description="Acidic residues" evidence="4">
    <location>
        <begin position="59"/>
        <end position="99"/>
    </location>
</feature>
<feature type="region of interest" description="Disordered" evidence="4">
    <location>
        <begin position="534"/>
        <end position="580"/>
    </location>
</feature>
<name>A0AAD2HDX5_9AGAR</name>
<dbReference type="EMBL" id="CAVNYO010000181">
    <property type="protein sequence ID" value="CAK5272327.1"/>
    <property type="molecule type" value="Genomic_DNA"/>
</dbReference>